<dbReference type="OrthoDB" id="10033309at2759"/>
<reference evidence="2 3" key="1">
    <citation type="journal article" date="2011" name="Genome Biol.">
        <title>Genome sequence of the insect pathogenic fungus Cordyceps militaris, a valued traditional Chinese medicine.</title>
        <authorList>
            <person name="Zheng P."/>
            <person name="Xia Y."/>
            <person name="Xiao G."/>
            <person name="Xiong C."/>
            <person name="Hu X."/>
            <person name="Zhang S."/>
            <person name="Zheng H."/>
            <person name="Huang Y."/>
            <person name="Zhou Y."/>
            <person name="Wang S."/>
            <person name="Zhao G.P."/>
            <person name="Liu X."/>
            <person name="St Leger R.J."/>
            <person name="Wang C."/>
        </authorList>
    </citation>
    <scope>NUCLEOTIDE SEQUENCE [LARGE SCALE GENOMIC DNA]</scope>
    <source>
        <strain evidence="2 3">CM01</strain>
    </source>
</reference>
<protein>
    <submittedName>
        <fullName evidence="2">Uncharacterized protein</fullName>
    </submittedName>
</protein>
<dbReference type="Proteomes" id="UP000001610">
    <property type="component" value="Unassembled WGS sequence"/>
</dbReference>
<name>G3JJQ0_CORMM</name>
<gene>
    <name evidence="2" type="ORF">CCM_05448</name>
</gene>
<accession>G3JJQ0</accession>
<sequence>MLGKALAAAKQRTERARKPPTTQSGHLSLDALAARDATLPQLQPPPDTRLAYQRPLQPPRQLVACRNIARAQQQGLSLRLFASITNPRPPPQEAMSKFTVEKDIAQHIKRTRPNTSSTSTSAIALFSCSKPSKAGNDTSYDDKDYSRGLPMSKPKDTA</sequence>
<dbReference type="HOGENOM" id="CLU_1669313_0_0_1"/>
<keyword evidence="3" id="KW-1185">Reference proteome</keyword>
<dbReference type="VEuPathDB" id="FungiDB:CCM_05448"/>
<organism evidence="2 3">
    <name type="scientific">Cordyceps militaris (strain CM01)</name>
    <name type="common">Caterpillar fungus</name>
    <dbReference type="NCBI Taxonomy" id="983644"/>
    <lineage>
        <taxon>Eukaryota</taxon>
        <taxon>Fungi</taxon>
        <taxon>Dikarya</taxon>
        <taxon>Ascomycota</taxon>
        <taxon>Pezizomycotina</taxon>
        <taxon>Sordariomycetes</taxon>
        <taxon>Hypocreomycetidae</taxon>
        <taxon>Hypocreales</taxon>
        <taxon>Cordycipitaceae</taxon>
        <taxon>Cordyceps</taxon>
    </lineage>
</organism>
<dbReference type="GeneID" id="18167466"/>
<evidence type="ECO:0000313" key="3">
    <source>
        <dbReference type="Proteomes" id="UP000001610"/>
    </source>
</evidence>
<evidence type="ECO:0000313" key="2">
    <source>
        <dbReference type="EMBL" id="EGX91290.1"/>
    </source>
</evidence>
<proteinExistence type="predicted"/>
<dbReference type="AlphaFoldDB" id="G3JJQ0"/>
<dbReference type="KEGG" id="cmt:CCM_05448"/>
<evidence type="ECO:0000256" key="1">
    <source>
        <dbReference type="SAM" id="MobiDB-lite"/>
    </source>
</evidence>
<feature type="region of interest" description="Disordered" evidence="1">
    <location>
        <begin position="127"/>
        <end position="158"/>
    </location>
</feature>
<dbReference type="RefSeq" id="XP_006670655.1">
    <property type="nucleotide sequence ID" value="XM_006670592.1"/>
</dbReference>
<feature type="region of interest" description="Disordered" evidence="1">
    <location>
        <begin position="1"/>
        <end position="55"/>
    </location>
</feature>
<dbReference type="InParanoid" id="G3JJQ0"/>
<dbReference type="EMBL" id="JH126402">
    <property type="protein sequence ID" value="EGX91290.1"/>
    <property type="molecule type" value="Genomic_DNA"/>
</dbReference>